<name>A0ABM8UQR2_9BACT</name>
<accession>A0ABM8UQR2</accession>
<gene>
    <name evidence="1" type="ORF">DYBT9623_02488</name>
</gene>
<sequence length="56" mass="6709">MEEKKVKFRGMPEMTESEARQYVLDKLRGREIFPEKTARAKAFLIELEKNQQRLIP</sequence>
<dbReference type="EMBL" id="CAJRAU010000003">
    <property type="protein sequence ID" value="CAG5069751.1"/>
    <property type="molecule type" value="Genomic_DNA"/>
</dbReference>
<keyword evidence="2" id="KW-1185">Reference proteome</keyword>
<comment type="caution">
    <text evidence="1">The sequence shown here is derived from an EMBL/GenBank/DDBJ whole genome shotgun (WGS) entry which is preliminary data.</text>
</comment>
<dbReference type="RefSeq" id="WP_215233842.1">
    <property type="nucleotide sequence ID" value="NZ_CAJRAU010000003.1"/>
</dbReference>
<dbReference type="Proteomes" id="UP000679725">
    <property type="component" value="Unassembled WGS sequence"/>
</dbReference>
<evidence type="ECO:0000313" key="1">
    <source>
        <dbReference type="EMBL" id="CAG5069751.1"/>
    </source>
</evidence>
<organism evidence="1 2">
    <name type="scientific">Dyadobacter linearis</name>
    <dbReference type="NCBI Taxonomy" id="2823330"/>
    <lineage>
        <taxon>Bacteria</taxon>
        <taxon>Pseudomonadati</taxon>
        <taxon>Bacteroidota</taxon>
        <taxon>Cytophagia</taxon>
        <taxon>Cytophagales</taxon>
        <taxon>Spirosomataceae</taxon>
        <taxon>Dyadobacter</taxon>
    </lineage>
</organism>
<proteinExistence type="predicted"/>
<protein>
    <submittedName>
        <fullName evidence="1">Uncharacterized protein</fullName>
    </submittedName>
</protein>
<evidence type="ECO:0000313" key="2">
    <source>
        <dbReference type="Proteomes" id="UP000679725"/>
    </source>
</evidence>
<reference evidence="1 2" key="1">
    <citation type="submission" date="2021-04" db="EMBL/GenBank/DDBJ databases">
        <authorList>
            <person name="Rodrigo-Torres L."/>
            <person name="Arahal R. D."/>
            <person name="Lucena T."/>
        </authorList>
    </citation>
    <scope>NUCLEOTIDE SEQUENCE [LARGE SCALE GENOMIC DNA]</scope>
    <source>
        <strain evidence="1 2">CECT 9623</strain>
    </source>
</reference>